<dbReference type="Gene3D" id="1.20.1050.10">
    <property type="match status" value="1"/>
</dbReference>
<dbReference type="PROSITE" id="PS50405">
    <property type="entry name" value="GST_CTER"/>
    <property type="match status" value="1"/>
</dbReference>
<dbReference type="InterPro" id="IPR010987">
    <property type="entry name" value="Glutathione-S-Trfase_C-like"/>
</dbReference>
<dbReference type="InterPro" id="IPR045074">
    <property type="entry name" value="GST_C_Tau"/>
</dbReference>
<dbReference type="CDD" id="cd03185">
    <property type="entry name" value="GST_C_Tau"/>
    <property type="match status" value="1"/>
</dbReference>
<dbReference type="SUPFAM" id="SSF47616">
    <property type="entry name" value="GST C-terminal domain-like"/>
    <property type="match status" value="1"/>
</dbReference>
<organism evidence="2">
    <name type="scientific">Glycine max</name>
    <name type="common">Soybean</name>
    <name type="synonym">Glycine hispida</name>
    <dbReference type="NCBI Taxonomy" id="3847"/>
    <lineage>
        <taxon>Eukaryota</taxon>
        <taxon>Viridiplantae</taxon>
        <taxon>Streptophyta</taxon>
        <taxon>Embryophyta</taxon>
        <taxon>Tracheophyta</taxon>
        <taxon>Spermatophyta</taxon>
        <taxon>Magnoliopsida</taxon>
        <taxon>eudicotyledons</taxon>
        <taxon>Gunneridae</taxon>
        <taxon>Pentapetalae</taxon>
        <taxon>rosids</taxon>
        <taxon>fabids</taxon>
        <taxon>Fabales</taxon>
        <taxon>Fabaceae</taxon>
        <taxon>Papilionoideae</taxon>
        <taxon>50 kb inversion clade</taxon>
        <taxon>NPAAA clade</taxon>
        <taxon>indigoferoid/millettioid clade</taxon>
        <taxon>Phaseoleae</taxon>
        <taxon>Glycine</taxon>
        <taxon>Glycine subgen. Soja</taxon>
    </lineage>
</organism>
<sequence length="113" mass="12746">MATFSKGGEEQQKAAQEARENLKTLEGGLEGKRYFGGEKIGFADIAIAWLGYWIRIVEEIVGINLIDKELMAKLDAWFDDFLELPVIKECMPPCDKLLKHNKAFHKLLTSSST</sequence>
<evidence type="ECO:0000313" key="3">
    <source>
        <dbReference type="EnsemblPlants" id="KRH62275"/>
    </source>
</evidence>
<dbReference type="PANTHER" id="PTHR11260">
    <property type="entry name" value="GLUTATHIONE S-TRANSFERASE, GST, SUPERFAMILY, GST DOMAIN CONTAINING"/>
    <property type="match status" value="1"/>
</dbReference>
<protein>
    <recommendedName>
        <fullName evidence="1">GST C-terminal domain-containing protein</fullName>
    </recommendedName>
</protein>
<evidence type="ECO:0000313" key="4">
    <source>
        <dbReference type="Proteomes" id="UP000008827"/>
    </source>
</evidence>
<dbReference type="Gramene" id="KRH62275">
    <property type="protein sequence ID" value="KRH62275"/>
    <property type="gene ID" value="GLYMA_04G097200"/>
</dbReference>
<dbReference type="Pfam" id="PF00043">
    <property type="entry name" value="GST_C"/>
    <property type="match status" value="1"/>
</dbReference>
<reference evidence="2 3" key="1">
    <citation type="journal article" date="2010" name="Nature">
        <title>Genome sequence of the palaeopolyploid soybean.</title>
        <authorList>
            <person name="Schmutz J."/>
            <person name="Cannon S.B."/>
            <person name="Schlueter J."/>
            <person name="Ma J."/>
            <person name="Mitros T."/>
            <person name="Nelson W."/>
            <person name="Hyten D.L."/>
            <person name="Song Q."/>
            <person name="Thelen J.J."/>
            <person name="Cheng J."/>
            <person name="Xu D."/>
            <person name="Hellsten U."/>
            <person name="May G.D."/>
            <person name="Yu Y."/>
            <person name="Sakurai T."/>
            <person name="Umezawa T."/>
            <person name="Bhattacharyya M.K."/>
            <person name="Sandhu D."/>
            <person name="Valliyodan B."/>
            <person name="Lindquist E."/>
            <person name="Peto M."/>
            <person name="Grant D."/>
            <person name="Shu S."/>
            <person name="Goodstein D."/>
            <person name="Barry K."/>
            <person name="Futrell-Griggs M."/>
            <person name="Abernathy B."/>
            <person name="Du J."/>
            <person name="Tian Z."/>
            <person name="Zhu L."/>
            <person name="Gill N."/>
            <person name="Joshi T."/>
            <person name="Libault M."/>
            <person name="Sethuraman A."/>
            <person name="Zhang X.-C."/>
            <person name="Shinozaki K."/>
            <person name="Nguyen H.T."/>
            <person name="Wing R.A."/>
            <person name="Cregan P."/>
            <person name="Specht J."/>
            <person name="Grimwood J."/>
            <person name="Rokhsar D."/>
            <person name="Stacey G."/>
            <person name="Shoemaker R.C."/>
            <person name="Jackson S.A."/>
        </authorList>
    </citation>
    <scope>NUCLEOTIDE SEQUENCE</scope>
    <source>
        <strain evidence="3">cv. Williams 82</strain>
        <tissue evidence="2">Callus</tissue>
    </source>
</reference>
<evidence type="ECO:0000259" key="1">
    <source>
        <dbReference type="PROSITE" id="PS50405"/>
    </source>
</evidence>
<dbReference type="AlphaFoldDB" id="A0A0R0KCZ2"/>
<gene>
    <name evidence="2" type="ORF">GLYMA_04G097200</name>
</gene>
<dbReference type="GO" id="GO:0004364">
    <property type="term" value="F:glutathione transferase activity"/>
    <property type="evidence" value="ECO:0007669"/>
    <property type="project" value="InterPro"/>
</dbReference>
<dbReference type="InParanoid" id="A0A0R0KCZ2"/>
<reference evidence="3" key="2">
    <citation type="submission" date="2018-02" db="UniProtKB">
        <authorList>
            <consortium name="EnsemblPlants"/>
        </authorList>
    </citation>
    <scope>IDENTIFICATION</scope>
    <source>
        <strain evidence="3">Williams 82</strain>
    </source>
</reference>
<dbReference type="SMR" id="A0A0R0KCZ2"/>
<dbReference type="Proteomes" id="UP000008827">
    <property type="component" value="Chromosome 4"/>
</dbReference>
<dbReference type="PANTHER" id="PTHR11260:SF695">
    <property type="entry name" value="GLUTATHIONE TRANSFERASE"/>
    <property type="match status" value="1"/>
</dbReference>
<dbReference type="InterPro" id="IPR004046">
    <property type="entry name" value="GST_C"/>
</dbReference>
<dbReference type="EMBL" id="CM000837">
    <property type="protein sequence ID" value="KRH62275.1"/>
    <property type="molecule type" value="Genomic_DNA"/>
</dbReference>
<dbReference type="OMA" id="PVIKECM"/>
<dbReference type="STRING" id="3847.A0A0R0KCZ2"/>
<dbReference type="InterPro" id="IPR036282">
    <property type="entry name" value="Glutathione-S-Trfase_C_sf"/>
</dbReference>
<evidence type="ECO:0000313" key="2">
    <source>
        <dbReference type="EMBL" id="KRH62275.1"/>
    </source>
</evidence>
<dbReference type="EnsemblPlants" id="KRH62275">
    <property type="protein sequence ID" value="KRH62275"/>
    <property type="gene ID" value="GLYMA_04G097200"/>
</dbReference>
<name>A0A0R0KCZ2_SOYBN</name>
<dbReference type="InterPro" id="IPR045073">
    <property type="entry name" value="Omega/Tau-like"/>
</dbReference>
<keyword evidence="4" id="KW-1185">Reference proteome</keyword>
<dbReference type="GO" id="GO:0006749">
    <property type="term" value="P:glutathione metabolic process"/>
    <property type="evidence" value="ECO:0007669"/>
    <property type="project" value="InterPro"/>
</dbReference>
<reference evidence="2" key="3">
    <citation type="submission" date="2018-07" db="EMBL/GenBank/DDBJ databases">
        <title>WGS assembly of Glycine max.</title>
        <authorList>
            <person name="Schmutz J."/>
            <person name="Cannon S."/>
            <person name="Schlueter J."/>
            <person name="Ma J."/>
            <person name="Mitros T."/>
            <person name="Nelson W."/>
            <person name="Hyten D."/>
            <person name="Song Q."/>
            <person name="Thelen J."/>
            <person name="Cheng J."/>
            <person name="Xu D."/>
            <person name="Hellsten U."/>
            <person name="May G."/>
            <person name="Yu Y."/>
            <person name="Sakurai T."/>
            <person name="Umezawa T."/>
            <person name="Bhattacharyya M."/>
            <person name="Sandhu D."/>
            <person name="Valliyodan B."/>
            <person name="Lindquist E."/>
            <person name="Peto M."/>
            <person name="Grant D."/>
            <person name="Shu S."/>
            <person name="Goodstein D."/>
            <person name="Barry K."/>
            <person name="Futrell-Griggs M."/>
            <person name="Abernathy B."/>
            <person name="Du J."/>
            <person name="Tian Z."/>
            <person name="Zhu L."/>
            <person name="Gill N."/>
            <person name="Joshi T."/>
            <person name="Libault M."/>
            <person name="Sethuraman A."/>
            <person name="Zhang X."/>
            <person name="Shinozaki K."/>
            <person name="Nguyen H."/>
            <person name="Wing R."/>
            <person name="Cregan P."/>
            <person name="Specht J."/>
            <person name="Grimwood J."/>
            <person name="Rokhsar D."/>
            <person name="Stacey G."/>
            <person name="Shoemaker R."/>
            <person name="Jackson S."/>
        </authorList>
    </citation>
    <scope>NUCLEOTIDE SEQUENCE</scope>
    <source>
        <tissue evidence="2">Callus</tissue>
    </source>
</reference>
<proteinExistence type="predicted"/>
<feature type="domain" description="GST C-terminal" evidence="1">
    <location>
        <begin position="1"/>
        <end position="104"/>
    </location>
</feature>
<accession>A0A0R0KCZ2</accession>